<dbReference type="EMBL" id="JBANQN010000004">
    <property type="protein sequence ID" value="KAK6791644.1"/>
    <property type="molecule type" value="Genomic_DNA"/>
</dbReference>
<sequence>MGNYKINVDGNCMDNGSANIGGILRDSNGDFIFAFSWSIHRISSI</sequence>
<dbReference type="Proteomes" id="UP001371456">
    <property type="component" value="Unassembled WGS sequence"/>
</dbReference>
<reference evidence="2 3" key="1">
    <citation type="submission" date="2024-02" db="EMBL/GenBank/DDBJ databases">
        <title>de novo genome assembly of Solanum bulbocastanum strain 11H21.</title>
        <authorList>
            <person name="Hosaka A.J."/>
        </authorList>
    </citation>
    <scope>NUCLEOTIDE SEQUENCE [LARGE SCALE GENOMIC DNA]</scope>
    <source>
        <tissue evidence="2">Young leaves</tissue>
    </source>
</reference>
<organism evidence="2 3">
    <name type="scientific">Solanum bulbocastanum</name>
    <name type="common">Wild potato</name>
    <dbReference type="NCBI Taxonomy" id="147425"/>
    <lineage>
        <taxon>Eukaryota</taxon>
        <taxon>Viridiplantae</taxon>
        <taxon>Streptophyta</taxon>
        <taxon>Embryophyta</taxon>
        <taxon>Tracheophyta</taxon>
        <taxon>Spermatophyta</taxon>
        <taxon>Magnoliopsida</taxon>
        <taxon>eudicotyledons</taxon>
        <taxon>Gunneridae</taxon>
        <taxon>Pentapetalae</taxon>
        <taxon>asterids</taxon>
        <taxon>lamiids</taxon>
        <taxon>Solanales</taxon>
        <taxon>Solanaceae</taxon>
        <taxon>Solanoideae</taxon>
        <taxon>Solaneae</taxon>
        <taxon>Solanum</taxon>
    </lineage>
</organism>
<feature type="domain" description="RNase H type-1" evidence="1">
    <location>
        <begin position="7"/>
        <end position="41"/>
    </location>
</feature>
<dbReference type="GO" id="GO:0003676">
    <property type="term" value="F:nucleic acid binding"/>
    <property type="evidence" value="ECO:0007669"/>
    <property type="project" value="InterPro"/>
</dbReference>
<dbReference type="InterPro" id="IPR002156">
    <property type="entry name" value="RNaseH_domain"/>
</dbReference>
<protein>
    <recommendedName>
        <fullName evidence="1">RNase H type-1 domain-containing protein</fullName>
    </recommendedName>
</protein>
<evidence type="ECO:0000313" key="3">
    <source>
        <dbReference type="Proteomes" id="UP001371456"/>
    </source>
</evidence>
<gene>
    <name evidence="2" type="ORF">RDI58_010725</name>
</gene>
<comment type="caution">
    <text evidence="2">The sequence shown here is derived from an EMBL/GenBank/DDBJ whole genome shotgun (WGS) entry which is preliminary data.</text>
</comment>
<keyword evidence="3" id="KW-1185">Reference proteome</keyword>
<evidence type="ECO:0000259" key="1">
    <source>
        <dbReference type="Pfam" id="PF13456"/>
    </source>
</evidence>
<evidence type="ECO:0000313" key="2">
    <source>
        <dbReference type="EMBL" id="KAK6791644.1"/>
    </source>
</evidence>
<dbReference type="AlphaFoldDB" id="A0AAN8TRG0"/>
<proteinExistence type="predicted"/>
<dbReference type="Pfam" id="PF13456">
    <property type="entry name" value="RVT_3"/>
    <property type="match status" value="1"/>
</dbReference>
<name>A0AAN8TRG0_SOLBU</name>
<dbReference type="GO" id="GO:0004523">
    <property type="term" value="F:RNA-DNA hybrid ribonuclease activity"/>
    <property type="evidence" value="ECO:0007669"/>
    <property type="project" value="InterPro"/>
</dbReference>
<accession>A0AAN8TRG0</accession>